<dbReference type="SMART" id="SM00256">
    <property type="entry name" value="FBOX"/>
    <property type="match status" value="1"/>
</dbReference>
<evidence type="ECO:0000313" key="4">
    <source>
        <dbReference type="Proteomes" id="UP000036987"/>
    </source>
</evidence>
<dbReference type="Gene3D" id="2.120.10.80">
    <property type="entry name" value="Kelch-type beta propeller"/>
    <property type="match status" value="2"/>
</dbReference>
<name>A0A0K9PFH3_ZOSMR</name>
<dbReference type="PANTHER" id="PTHR47712">
    <property type="entry name" value="OS09G0555300 PROTEIN"/>
    <property type="match status" value="1"/>
</dbReference>
<sequence>MSSGGGCLRLLAMGISSGCEVATCLDGGINNMSGTGKEQNCPSHIHLPDDILELCLLRLPLSSLMTARLVCKKWSALTKTNHFRQIRSQPRYRNPWLFLVGASSCDAGTSAIHAFEVTMNRWRRVNCNDVLQRRILFSVAGVDTDLYIVGGRSSSSAGHSVRRKPVKTHKDVFVYCTLTGSWSKPASMNCARSSPVLGVFEFRSNHAVFNDTYSENQQTYRNSRRSLVYRASDVYGDPHHCSLRRNVTEDSSIITSDDETAKQNKKKKSSSIKRFAIIAVGGVGSWDEPLDSCEVYNPTANQWLTTGKLPANFGVVCSGVVLNNTFYVYSESDKLAGYNLKLGNWISIQIHANPPLLRLPGYSPRLVCCSGRIFLITASFLERGVEIVFRKVWELSSLSSSSCLLTEVGRHPDAPIDVDAEFFGDGDKIYGVEMFKIFGQKLDFLTAGDFSDKKEQPRWIRLSTNHAGCSSSYNAKKLVVLNI</sequence>
<dbReference type="SUPFAM" id="SSF50965">
    <property type="entry name" value="Galactose oxidase, central domain"/>
    <property type="match status" value="1"/>
</dbReference>
<dbReference type="AlphaFoldDB" id="A0A0K9PFH3"/>
<evidence type="ECO:0000313" key="3">
    <source>
        <dbReference type="EMBL" id="KMZ67823.1"/>
    </source>
</evidence>
<evidence type="ECO:0000256" key="1">
    <source>
        <dbReference type="SAM" id="SignalP"/>
    </source>
</evidence>
<accession>A0A0K9PFH3</accession>
<dbReference type="PROSITE" id="PS50181">
    <property type="entry name" value="FBOX"/>
    <property type="match status" value="1"/>
</dbReference>
<dbReference type="Proteomes" id="UP000036987">
    <property type="component" value="Unassembled WGS sequence"/>
</dbReference>
<dbReference type="EMBL" id="LFYR01000884">
    <property type="protein sequence ID" value="KMZ67823.1"/>
    <property type="molecule type" value="Genomic_DNA"/>
</dbReference>
<feature type="domain" description="F-box" evidence="2">
    <location>
        <begin position="41"/>
        <end position="86"/>
    </location>
</feature>
<dbReference type="InterPro" id="IPR006652">
    <property type="entry name" value="Kelch_1"/>
</dbReference>
<dbReference type="InterPro" id="IPR011043">
    <property type="entry name" value="Gal_Oxase/kelch_b-propeller"/>
</dbReference>
<dbReference type="GO" id="GO:0019005">
    <property type="term" value="C:SCF ubiquitin ligase complex"/>
    <property type="evidence" value="ECO:0000318"/>
    <property type="project" value="GO_Central"/>
</dbReference>
<gene>
    <name evidence="3" type="ORF">ZOSMA_258G00210</name>
</gene>
<protein>
    <recommendedName>
        <fullName evidence="2">F-box domain-containing protein</fullName>
    </recommendedName>
</protein>
<dbReference type="PANTHER" id="PTHR47712:SF1">
    <property type="entry name" value="OS09G0555300 PROTEIN"/>
    <property type="match status" value="1"/>
</dbReference>
<dbReference type="OrthoDB" id="1913441at2759"/>
<dbReference type="Pfam" id="PF01344">
    <property type="entry name" value="Kelch_1"/>
    <property type="match status" value="1"/>
</dbReference>
<dbReference type="InterPro" id="IPR001810">
    <property type="entry name" value="F-box_dom"/>
</dbReference>
<feature type="chain" id="PRO_5005527879" description="F-box domain-containing protein" evidence="1">
    <location>
        <begin position="19"/>
        <end position="483"/>
    </location>
</feature>
<dbReference type="SMART" id="SM00612">
    <property type="entry name" value="Kelch"/>
    <property type="match status" value="2"/>
</dbReference>
<dbReference type="SUPFAM" id="SSF81383">
    <property type="entry name" value="F-box domain"/>
    <property type="match status" value="1"/>
</dbReference>
<dbReference type="InterPro" id="IPR015915">
    <property type="entry name" value="Kelch-typ_b-propeller"/>
</dbReference>
<keyword evidence="1" id="KW-0732">Signal</keyword>
<organism evidence="3 4">
    <name type="scientific">Zostera marina</name>
    <name type="common">Eelgrass</name>
    <dbReference type="NCBI Taxonomy" id="29655"/>
    <lineage>
        <taxon>Eukaryota</taxon>
        <taxon>Viridiplantae</taxon>
        <taxon>Streptophyta</taxon>
        <taxon>Embryophyta</taxon>
        <taxon>Tracheophyta</taxon>
        <taxon>Spermatophyta</taxon>
        <taxon>Magnoliopsida</taxon>
        <taxon>Liliopsida</taxon>
        <taxon>Zosteraceae</taxon>
        <taxon>Zostera</taxon>
    </lineage>
</organism>
<proteinExistence type="predicted"/>
<evidence type="ECO:0000259" key="2">
    <source>
        <dbReference type="PROSITE" id="PS50181"/>
    </source>
</evidence>
<comment type="caution">
    <text evidence="3">The sequence shown here is derived from an EMBL/GenBank/DDBJ whole genome shotgun (WGS) entry which is preliminary data.</text>
</comment>
<dbReference type="InterPro" id="IPR036047">
    <property type="entry name" value="F-box-like_dom_sf"/>
</dbReference>
<feature type="signal peptide" evidence="1">
    <location>
        <begin position="1"/>
        <end position="18"/>
    </location>
</feature>
<keyword evidence="4" id="KW-1185">Reference proteome</keyword>
<reference evidence="4" key="1">
    <citation type="journal article" date="2016" name="Nature">
        <title>The genome of the seagrass Zostera marina reveals angiosperm adaptation to the sea.</title>
        <authorList>
            <person name="Olsen J.L."/>
            <person name="Rouze P."/>
            <person name="Verhelst B."/>
            <person name="Lin Y.-C."/>
            <person name="Bayer T."/>
            <person name="Collen J."/>
            <person name="Dattolo E."/>
            <person name="De Paoli E."/>
            <person name="Dittami S."/>
            <person name="Maumus F."/>
            <person name="Michel G."/>
            <person name="Kersting A."/>
            <person name="Lauritano C."/>
            <person name="Lohaus R."/>
            <person name="Toepel M."/>
            <person name="Tonon T."/>
            <person name="Vanneste K."/>
            <person name="Amirebrahimi M."/>
            <person name="Brakel J."/>
            <person name="Bostroem C."/>
            <person name="Chovatia M."/>
            <person name="Grimwood J."/>
            <person name="Jenkins J.W."/>
            <person name="Jueterbock A."/>
            <person name="Mraz A."/>
            <person name="Stam W.T."/>
            <person name="Tice H."/>
            <person name="Bornberg-Bauer E."/>
            <person name="Green P.J."/>
            <person name="Pearson G.A."/>
            <person name="Procaccini G."/>
            <person name="Duarte C.M."/>
            <person name="Schmutz J."/>
            <person name="Reusch T.B.H."/>
            <person name="Van de Peer Y."/>
        </authorList>
    </citation>
    <scope>NUCLEOTIDE SEQUENCE [LARGE SCALE GENOMIC DNA]</scope>
    <source>
        <strain evidence="4">cv. Finnish</strain>
    </source>
</reference>
<dbReference type="OMA" id="SWCERDG"/>
<dbReference type="Gene3D" id="1.20.1280.50">
    <property type="match status" value="1"/>
</dbReference>
<dbReference type="Pfam" id="PF00646">
    <property type="entry name" value="F-box"/>
    <property type="match status" value="1"/>
</dbReference>